<feature type="domain" description="SF4 helicase" evidence="13">
    <location>
        <begin position="179"/>
        <end position="443"/>
    </location>
</feature>
<dbReference type="SUPFAM" id="SSF48024">
    <property type="entry name" value="N-terminal domain of DnaB helicase"/>
    <property type="match status" value="1"/>
</dbReference>
<dbReference type="InterPro" id="IPR007694">
    <property type="entry name" value="DNA_helicase_DnaB-like_C"/>
</dbReference>
<keyword evidence="8 12" id="KW-0238">DNA-binding</keyword>
<dbReference type="InterPro" id="IPR007692">
    <property type="entry name" value="DNA_helicase_DnaB"/>
</dbReference>
<name>A0A9E2KE18_9FIRM</name>
<keyword evidence="2 12" id="KW-0639">Primosome</keyword>
<evidence type="ECO:0000256" key="12">
    <source>
        <dbReference type="RuleBase" id="RU362085"/>
    </source>
</evidence>
<evidence type="ECO:0000256" key="8">
    <source>
        <dbReference type="ARBA" id="ARBA00023125"/>
    </source>
</evidence>
<evidence type="ECO:0000256" key="5">
    <source>
        <dbReference type="ARBA" id="ARBA00022801"/>
    </source>
</evidence>
<dbReference type="NCBIfam" id="TIGR00665">
    <property type="entry name" value="DnaB"/>
    <property type="match status" value="1"/>
</dbReference>
<keyword evidence="9" id="KW-0413">Isomerase</keyword>
<comment type="caution">
    <text evidence="14">The sequence shown here is derived from an EMBL/GenBank/DDBJ whole genome shotgun (WGS) entry which is preliminary data.</text>
</comment>
<dbReference type="CDD" id="cd00984">
    <property type="entry name" value="DnaB_C"/>
    <property type="match status" value="1"/>
</dbReference>
<dbReference type="Proteomes" id="UP000824229">
    <property type="component" value="Unassembled WGS sequence"/>
</dbReference>
<organism evidence="14 15">
    <name type="scientific">Candidatus Cellulosilyticum pullistercoris</name>
    <dbReference type="NCBI Taxonomy" id="2838521"/>
    <lineage>
        <taxon>Bacteria</taxon>
        <taxon>Bacillati</taxon>
        <taxon>Bacillota</taxon>
        <taxon>Clostridia</taxon>
        <taxon>Lachnospirales</taxon>
        <taxon>Cellulosilyticaceae</taxon>
        <taxon>Cellulosilyticum</taxon>
    </lineage>
</organism>
<dbReference type="GO" id="GO:0005524">
    <property type="term" value="F:ATP binding"/>
    <property type="evidence" value="ECO:0007669"/>
    <property type="project" value="UniProtKB-UniRule"/>
</dbReference>
<evidence type="ECO:0000259" key="13">
    <source>
        <dbReference type="PROSITE" id="PS51199"/>
    </source>
</evidence>
<evidence type="ECO:0000313" key="15">
    <source>
        <dbReference type="Proteomes" id="UP000824229"/>
    </source>
</evidence>
<dbReference type="FunFam" id="1.10.860.10:FF:000001">
    <property type="entry name" value="Replicative DNA helicase"/>
    <property type="match status" value="1"/>
</dbReference>
<evidence type="ECO:0000256" key="6">
    <source>
        <dbReference type="ARBA" id="ARBA00022806"/>
    </source>
</evidence>
<dbReference type="PROSITE" id="PS51199">
    <property type="entry name" value="SF4_HELICASE"/>
    <property type="match status" value="1"/>
</dbReference>
<evidence type="ECO:0000256" key="9">
    <source>
        <dbReference type="ARBA" id="ARBA00023235"/>
    </source>
</evidence>
<dbReference type="GO" id="GO:0005829">
    <property type="term" value="C:cytosol"/>
    <property type="evidence" value="ECO:0007669"/>
    <property type="project" value="TreeGrafter"/>
</dbReference>
<comment type="similarity">
    <text evidence="1 12">Belongs to the helicase family. DnaB subfamily.</text>
</comment>
<keyword evidence="6 12" id="KW-0347">Helicase</keyword>
<dbReference type="GO" id="GO:0042802">
    <property type="term" value="F:identical protein binding"/>
    <property type="evidence" value="ECO:0007669"/>
    <property type="project" value="UniProtKB-ARBA"/>
</dbReference>
<dbReference type="PANTHER" id="PTHR30153">
    <property type="entry name" value="REPLICATIVE DNA HELICASE DNAB"/>
    <property type="match status" value="1"/>
</dbReference>
<dbReference type="InterPro" id="IPR036185">
    <property type="entry name" value="DNA_heli_DnaB-like_N_sf"/>
</dbReference>
<dbReference type="GO" id="GO:0043139">
    <property type="term" value="F:5'-3' DNA helicase activity"/>
    <property type="evidence" value="ECO:0007669"/>
    <property type="project" value="UniProtKB-EC"/>
</dbReference>
<evidence type="ECO:0000256" key="4">
    <source>
        <dbReference type="ARBA" id="ARBA00022741"/>
    </source>
</evidence>
<dbReference type="Gene3D" id="3.40.50.300">
    <property type="entry name" value="P-loop containing nucleotide triphosphate hydrolases"/>
    <property type="match status" value="1"/>
</dbReference>
<dbReference type="FunFam" id="3.40.50.300:FF:000076">
    <property type="entry name" value="Replicative DNA helicase"/>
    <property type="match status" value="1"/>
</dbReference>
<dbReference type="Pfam" id="PF00772">
    <property type="entry name" value="DnaB"/>
    <property type="match status" value="1"/>
</dbReference>
<dbReference type="EMBL" id="JAHLFQ010000239">
    <property type="protein sequence ID" value="MBU3805095.1"/>
    <property type="molecule type" value="Genomic_DNA"/>
</dbReference>
<keyword evidence="5 12" id="KW-0378">Hydrolase</keyword>
<dbReference type="GO" id="GO:0003677">
    <property type="term" value="F:DNA binding"/>
    <property type="evidence" value="ECO:0007669"/>
    <property type="project" value="UniProtKB-UniRule"/>
</dbReference>
<dbReference type="InterPro" id="IPR007693">
    <property type="entry name" value="DNA_helicase_DnaB-like_N"/>
</dbReference>
<dbReference type="GO" id="GO:0006269">
    <property type="term" value="P:DNA replication, synthesis of primer"/>
    <property type="evidence" value="ECO:0007669"/>
    <property type="project" value="UniProtKB-UniRule"/>
</dbReference>
<keyword evidence="3 12" id="KW-0235">DNA replication</keyword>
<comment type="function">
    <text evidence="12">The main replicative DNA helicase, it participates in initiation and elongation during chromosome replication. Travels ahead of the DNA replisome, separating dsDNA into templates for DNA synthesis. A processive ATP-dependent 5'-3' DNA helicase it has DNA-dependent ATPase activity.</text>
</comment>
<gene>
    <name evidence="14" type="primary">dnaB</name>
    <name evidence="14" type="ORF">H9872_10115</name>
</gene>
<dbReference type="GO" id="GO:0016787">
    <property type="term" value="F:hydrolase activity"/>
    <property type="evidence" value="ECO:0007669"/>
    <property type="project" value="UniProtKB-KW"/>
</dbReference>
<dbReference type="Gene3D" id="1.10.860.10">
    <property type="entry name" value="DNAb Helicase, Chain A"/>
    <property type="match status" value="1"/>
</dbReference>
<protein>
    <recommendedName>
        <fullName evidence="11 12">Replicative DNA helicase</fullName>
        <ecNumber evidence="11 12">5.6.2.3</ecNumber>
    </recommendedName>
</protein>
<evidence type="ECO:0000256" key="3">
    <source>
        <dbReference type="ARBA" id="ARBA00022705"/>
    </source>
</evidence>
<dbReference type="GO" id="GO:1990077">
    <property type="term" value="C:primosome complex"/>
    <property type="evidence" value="ECO:0007669"/>
    <property type="project" value="UniProtKB-UniRule"/>
</dbReference>
<dbReference type="InterPro" id="IPR027417">
    <property type="entry name" value="P-loop_NTPase"/>
</dbReference>
<keyword evidence="7 12" id="KW-0067">ATP-binding</keyword>
<dbReference type="AlphaFoldDB" id="A0A9E2KE18"/>
<sequence>MEEVQNMRIPPHSIEAEQSVLGSMIMDHDAVIVASEILRASDFYRPDHAQIFAAIMELYTSGNPIDLITIQDKLVQHGVLEQIGGLSYLADLASSVPTSAHIKQYAKIVQEKSTLRKLIKVSTDISAKSFEAEEPLDNIMNFAEKSIFDVLQNKKTEDFTGIDEIVLTSIEKIEEAHKSKGGITGIETGFIDLDHRTAGLQPSDLILVAARPSMGKTAFSLNIIQTAGIKNKKSVAVFSLEMSKDQLVTRMLCAEAMVDSQKARTGMLEPSDWERIGQSLPNITNSRIFIDDTPGINVMDMRAKCRRLKMEKGLDLIMIDYLQLMSGVGDSSASRQQEISDISRSLKALAREMQAPVIALSQLSRACEQRTDHRPMLSDLRESGAIEQDADVVMFLYRDEYYHPDTEKKNVGEVIIAKQRNGPTGTVELAWLGQYTKFANLQH</sequence>
<comment type="catalytic activity">
    <reaction evidence="10 12">
        <text>ATP + H2O = ADP + phosphate + H(+)</text>
        <dbReference type="Rhea" id="RHEA:13065"/>
        <dbReference type="ChEBI" id="CHEBI:15377"/>
        <dbReference type="ChEBI" id="CHEBI:15378"/>
        <dbReference type="ChEBI" id="CHEBI:30616"/>
        <dbReference type="ChEBI" id="CHEBI:43474"/>
        <dbReference type="ChEBI" id="CHEBI:456216"/>
        <dbReference type="EC" id="5.6.2.3"/>
    </reaction>
</comment>
<dbReference type="Pfam" id="PF03796">
    <property type="entry name" value="DnaB_C"/>
    <property type="match status" value="1"/>
</dbReference>
<evidence type="ECO:0000256" key="10">
    <source>
        <dbReference type="ARBA" id="ARBA00048954"/>
    </source>
</evidence>
<reference evidence="14" key="1">
    <citation type="journal article" date="2021" name="PeerJ">
        <title>Extensive microbial diversity within the chicken gut microbiome revealed by metagenomics and culture.</title>
        <authorList>
            <person name="Gilroy R."/>
            <person name="Ravi A."/>
            <person name="Getino M."/>
            <person name="Pursley I."/>
            <person name="Horton D.L."/>
            <person name="Alikhan N.F."/>
            <person name="Baker D."/>
            <person name="Gharbi K."/>
            <person name="Hall N."/>
            <person name="Watson M."/>
            <person name="Adriaenssens E.M."/>
            <person name="Foster-Nyarko E."/>
            <person name="Jarju S."/>
            <person name="Secka A."/>
            <person name="Antonio M."/>
            <person name="Oren A."/>
            <person name="Chaudhuri R.R."/>
            <person name="La Ragione R."/>
            <person name="Hildebrand F."/>
            <person name="Pallen M.J."/>
        </authorList>
    </citation>
    <scope>NUCLEOTIDE SEQUENCE</scope>
    <source>
        <strain evidence="14">B5-657</strain>
    </source>
</reference>
<evidence type="ECO:0000256" key="1">
    <source>
        <dbReference type="ARBA" id="ARBA00008428"/>
    </source>
</evidence>
<accession>A0A9E2KE18</accession>
<dbReference type="InterPro" id="IPR016136">
    <property type="entry name" value="DNA_helicase_N/primase_C"/>
</dbReference>
<dbReference type="SUPFAM" id="SSF52540">
    <property type="entry name" value="P-loop containing nucleoside triphosphate hydrolases"/>
    <property type="match status" value="1"/>
</dbReference>
<dbReference type="EC" id="5.6.2.3" evidence="11 12"/>
<reference evidence="14" key="2">
    <citation type="submission" date="2021-04" db="EMBL/GenBank/DDBJ databases">
        <authorList>
            <person name="Gilroy R."/>
        </authorList>
    </citation>
    <scope>NUCLEOTIDE SEQUENCE</scope>
    <source>
        <strain evidence="14">B5-657</strain>
    </source>
</reference>
<proteinExistence type="inferred from homology"/>
<evidence type="ECO:0000256" key="2">
    <source>
        <dbReference type="ARBA" id="ARBA00022515"/>
    </source>
</evidence>
<evidence type="ECO:0000313" key="14">
    <source>
        <dbReference type="EMBL" id="MBU3805095.1"/>
    </source>
</evidence>
<evidence type="ECO:0000256" key="11">
    <source>
        <dbReference type="NCBIfam" id="TIGR00665"/>
    </source>
</evidence>
<dbReference type="NCBIfam" id="NF004384">
    <property type="entry name" value="PRK05748.1"/>
    <property type="match status" value="1"/>
</dbReference>
<dbReference type="PANTHER" id="PTHR30153:SF2">
    <property type="entry name" value="REPLICATIVE DNA HELICASE"/>
    <property type="match status" value="1"/>
</dbReference>
<keyword evidence="4 12" id="KW-0547">Nucleotide-binding</keyword>
<evidence type="ECO:0000256" key="7">
    <source>
        <dbReference type="ARBA" id="ARBA00022840"/>
    </source>
</evidence>